<organism evidence="1 2">
    <name type="scientific">Salinisphaera japonica YTM-1</name>
    <dbReference type="NCBI Taxonomy" id="1209778"/>
    <lineage>
        <taxon>Bacteria</taxon>
        <taxon>Pseudomonadati</taxon>
        <taxon>Pseudomonadota</taxon>
        <taxon>Gammaproteobacteria</taxon>
        <taxon>Salinisphaerales</taxon>
        <taxon>Salinisphaeraceae</taxon>
        <taxon>Salinisphaera</taxon>
    </lineage>
</organism>
<dbReference type="InterPro" id="IPR029069">
    <property type="entry name" value="HotDog_dom_sf"/>
</dbReference>
<sequence length="154" mass="17502">MRPKTLARGMRFWPPFLASGIRVQYIADDWSRAGVKLALTRWNKNYFGTQFGGNLFKMCDPFWALLTTESLGREYLVWDAAAEIDFVAPGREAVYARFELTPAVIAEMRAATEAGDKHLRWFENDVTTADGSVIARVRKQLYVRRKPPKTSPAA</sequence>
<protein>
    <submittedName>
        <fullName evidence="1">Translation elongation factor P (EF-P)</fullName>
    </submittedName>
</protein>
<proteinExistence type="predicted"/>
<keyword evidence="2" id="KW-1185">Reference proteome</keyword>
<dbReference type="OrthoDB" id="9814774at2"/>
<dbReference type="AlphaFoldDB" id="A0A423PKD8"/>
<keyword evidence="1" id="KW-0251">Elongation factor</keyword>
<comment type="caution">
    <text evidence="1">The sequence shown here is derived from an EMBL/GenBank/DDBJ whole genome shotgun (WGS) entry which is preliminary data.</text>
</comment>
<dbReference type="GO" id="GO:0003746">
    <property type="term" value="F:translation elongation factor activity"/>
    <property type="evidence" value="ECO:0007669"/>
    <property type="project" value="UniProtKB-KW"/>
</dbReference>
<name>A0A423PKD8_9GAMM</name>
<dbReference type="EMBL" id="AYKG01000038">
    <property type="protein sequence ID" value="ROO26080.1"/>
    <property type="molecule type" value="Genomic_DNA"/>
</dbReference>
<dbReference type="InterPro" id="IPR027961">
    <property type="entry name" value="DUF4442"/>
</dbReference>
<evidence type="ECO:0000313" key="2">
    <source>
        <dbReference type="Proteomes" id="UP000285310"/>
    </source>
</evidence>
<dbReference type="InParanoid" id="A0A423PKD8"/>
<dbReference type="Gene3D" id="3.10.129.10">
    <property type="entry name" value="Hotdog Thioesterase"/>
    <property type="match status" value="1"/>
</dbReference>
<dbReference type="SUPFAM" id="SSF54637">
    <property type="entry name" value="Thioesterase/thiol ester dehydrase-isomerase"/>
    <property type="match status" value="1"/>
</dbReference>
<keyword evidence="1" id="KW-0648">Protein biosynthesis</keyword>
<dbReference type="RefSeq" id="WP_123658806.1">
    <property type="nucleotide sequence ID" value="NZ_AYKG01000038.1"/>
</dbReference>
<accession>A0A423PKD8</accession>
<gene>
    <name evidence="1" type="ORF">SAJA_11650</name>
</gene>
<evidence type="ECO:0000313" key="1">
    <source>
        <dbReference type="EMBL" id="ROO26080.1"/>
    </source>
</evidence>
<dbReference type="Proteomes" id="UP000285310">
    <property type="component" value="Unassembled WGS sequence"/>
</dbReference>
<reference evidence="1 2" key="1">
    <citation type="submission" date="2013-10" db="EMBL/GenBank/DDBJ databases">
        <title>Salinisphaera japonica YTM-1 Genome Sequencing.</title>
        <authorList>
            <person name="Lai Q."/>
            <person name="Li C."/>
            <person name="Shao Z."/>
        </authorList>
    </citation>
    <scope>NUCLEOTIDE SEQUENCE [LARGE SCALE GENOMIC DNA]</scope>
    <source>
        <strain evidence="1 2">YTM-1</strain>
    </source>
</reference>
<dbReference type="Pfam" id="PF14539">
    <property type="entry name" value="DUF4442"/>
    <property type="match status" value="1"/>
</dbReference>